<evidence type="ECO:0000256" key="1">
    <source>
        <dbReference type="SAM" id="MobiDB-lite"/>
    </source>
</evidence>
<sequence length="61" mass="6863">METPNTDRPRSETSNGTTRTLTGARGLERCCHLLDRSVQTYADPDNSIWGFSHPTTRQINV</sequence>
<feature type="compositionally biased region" description="Low complexity" evidence="1">
    <location>
        <begin position="16"/>
        <end position="25"/>
    </location>
</feature>
<accession>Q4SDM5</accession>
<dbReference type="EMBL" id="CAAE01014634">
    <property type="protein sequence ID" value="CAG01257.1"/>
    <property type="molecule type" value="Genomic_DNA"/>
</dbReference>
<reference evidence="2" key="1">
    <citation type="journal article" date="2004" name="Nature">
        <title>Genome duplication in the teleost fish Tetraodon nigroviridis reveals the early vertebrate proto-karyotype.</title>
        <authorList>
            <person name="Jaillon O."/>
            <person name="Aury J.-M."/>
            <person name="Brunet F."/>
            <person name="Petit J.-L."/>
            <person name="Stange-Thomann N."/>
            <person name="Mauceli E."/>
            <person name="Bouneau L."/>
            <person name="Fischer C."/>
            <person name="Ozouf-Costaz C."/>
            <person name="Bernot A."/>
            <person name="Nicaud S."/>
            <person name="Jaffe D."/>
            <person name="Fisher S."/>
            <person name="Lutfalla G."/>
            <person name="Dossat C."/>
            <person name="Segurens B."/>
            <person name="Dasilva C."/>
            <person name="Salanoubat M."/>
            <person name="Levy M."/>
            <person name="Boudet N."/>
            <person name="Castellano S."/>
            <person name="Anthouard V."/>
            <person name="Jubin C."/>
            <person name="Castelli V."/>
            <person name="Katinka M."/>
            <person name="Vacherie B."/>
            <person name="Biemont C."/>
            <person name="Skalli Z."/>
            <person name="Cattolico L."/>
            <person name="Poulain J."/>
            <person name="De Berardinis V."/>
            <person name="Cruaud C."/>
            <person name="Duprat S."/>
            <person name="Brottier P."/>
            <person name="Coutanceau J.-P."/>
            <person name="Gouzy J."/>
            <person name="Parra G."/>
            <person name="Lardier G."/>
            <person name="Chapple C."/>
            <person name="McKernan K.J."/>
            <person name="McEwan P."/>
            <person name="Bosak S."/>
            <person name="Kellis M."/>
            <person name="Volff J.-N."/>
            <person name="Guigo R."/>
            <person name="Zody M.C."/>
            <person name="Mesirov J."/>
            <person name="Lindblad-Toh K."/>
            <person name="Birren B."/>
            <person name="Nusbaum C."/>
            <person name="Kahn D."/>
            <person name="Robinson-Rechavi M."/>
            <person name="Laudet V."/>
            <person name="Schachter V."/>
            <person name="Quetier F."/>
            <person name="Saurin W."/>
            <person name="Scarpelli C."/>
            <person name="Wincker P."/>
            <person name="Lander E.S."/>
            <person name="Weissenbach J."/>
            <person name="Roest Crollius H."/>
        </authorList>
    </citation>
    <scope>NUCLEOTIDE SEQUENCE [LARGE SCALE GENOMIC DNA]</scope>
</reference>
<reference evidence="2" key="2">
    <citation type="submission" date="2004-02" db="EMBL/GenBank/DDBJ databases">
        <authorList>
            <consortium name="Genoscope"/>
            <consortium name="Whitehead Institute Centre for Genome Research"/>
        </authorList>
    </citation>
    <scope>NUCLEOTIDE SEQUENCE</scope>
</reference>
<proteinExistence type="predicted"/>
<name>Q4SDM5_TETNG</name>
<gene>
    <name evidence="2" type="ORF">GSTENG00019964001</name>
</gene>
<evidence type="ECO:0000313" key="2">
    <source>
        <dbReference type="EMBL" id="CAG01257.1"/>
    </source>
</evidence>
<organism evidence="2">
    <name type="scientific">Tetraodon nigroviridis</name>
    <name type="common">Spotted green pufferfish</name>
    <name type="synonym">Chelonodon nigroviridis</name>
    <dbReference type="NCBI Taxonomy" id="99883"/>
    <lineage>
        <taxon>Eukaryota</taxon>
        <taxon>Metazoa</taxon>
        <taxon>Chordata</taxon>
        <taxon>Craniata</taxon>
        <taxon>Vertebrata</taxon>
        <taxon>Euteleostomi</taxon>
        <taxon>Actinopterygii</taxon>
        <taxon>Neopterygii</taxon>
        <taxon>Teleostei</taxon>
        <taxon>Neoteleostei</taxon>
        <taxon>Acanthomorphata</taxon>
        <taxon>Eupercaria</taxon>
        <taxon>Tetraodontiformes</taxon>
        <taxon>Tetradontoidea</taxon>
        <taxon>Tetraodontidae</taxon>
        <taxon>Tetraodon</taxon>
    </lineage>
</organism>
<dbReference type="AlphaFoldDB" id="Q4SDM5"/>
<feature type="region of interest" description="Disordered" evidence="1">
    <location>
        <begin position="1"/>
        <end position="25"/>
    </location>
</feature>
<feature type="compositionally biased region" description="Basic and acidic residues" evidence="1">
    <location>
        <begin position="1"/>
        <end position="11"/>
    </location>
</feature>
<protein>
    <submittedName>
        <fullName evidence="2">(spotted green pufferfish) hypothetical protein</fullName>
    </submittedName>
</protein>
<comment type="caution">
    <text evidence="2">The sequence shown here is derived from an EMBL/GenBank/DDBJ whole genome shotgun (WGS) entry which is preliminary data.</text>
</comment>
<dbReference type="KEGG" id="tng:GSTEN00019964G001"/>